<organism evidence="2 3">
    <name type="scientific">Xanthomonas sacchari</name>
    <dbReference type="NCBI Taxonomy" id="56458"/>
    <lineage>
        <taxon>Bacteria</taxon>
        <taxon>Pseudomonadati</taxon>
        <taxon>Pseudomonadota</taxon>
        <taxon>Gammaproteobacteria</taxon>
        <taxon>Lysobacterales</taxon>
        <taxon>Lysobacteraceae</taxon>
        <taxon>Xanthomonas</taxon>
    </lineage>
</organism>
<feature type="compositionally biased region" description="Polar residues" evidence="1">
    <location>
        <begin position="12"/>
        <end position="22"/>
    </location>
</feature>
<proteinExistence type="predicted"/>
<gene>
    <name evidence="2" type="ORF">NB700_001790</name>
</gene>
<name>A0ABT3DUR2_9XANT</name>
<accession>A0ABT3DUR2</accession>
<reference evidence="2 3" key="1">
    <citation type="submission" date="2022-06" db="EMBL/GenBank/DDBJ databases">
        <title>Dynamics of rice microbiomes reveals core vertical transmitted seed endophytes.</title>
        <authorList>
            <person name="Liao K."/>
            <person name="Zhang X."/>
        </authorList>
    </citation>
    <scope>NUCLEOTIDE SEQUENCE [LARGE SCALE GENOMIC DNA]</scope>
    <source>
        <strain evidence="2 3">YT10-10-1</strain>
    </source>
</reference>
<dbReference type="RefSeq" id="WP_267122641.1">
    <property type="nucleotide sequence ID" value="NZ_JANFWR010000010.1"/>
</dbReference>
<dbReference type="Proteomes" id="UP001320843">
    <property type="component" value="Unassembled WGS sequence"/>
</dbReference>
<evidence type="ECO:0000313" key="3">
    <source>
        <dbReference type="Proteomes" id="UP001320843"/>
    </source>
</evidence>
<keyword evidence="3" id="KW-1185">Reference proteome</keyword>
<comment type="caution">
    <text evidence="2">The sequence shown here is derived from an EMBL/GenBank/DDBJ whole genome shotgun (WGS) entry which is preliminary data.</text>
</comment>
<evidence type="ECO:0000313" key="2">
    <source>
        <dbReference type="EMBL" id="MCW0399234.1"/>
    </source>
</evidence>
<feature type="region of interest" description="Disordered" evidence="1">
    <location>
        <begin position="1"/>
        <end position="23"/>
    </location>
</feature>
<dbReference type="EMBL" id="JANFWR010000010">
    <property type="protein sequence ID" value="MCW0399234.1"/>
    <property type="molecule type" value="Genomic_DNA"/>
</dbReference>
<evidence type="ECO:0000256" key="1">
    <source>
        <dbReference type="SAM" id="MobiDB-lite"/>
    </source>
</evidence>
<protein>
    <submittedName>
        <fullName evidence="2">Uncharacterized protein</fullName>
    </submittedName>
</protein>
<sequence length="423" mass="45876">MQSLPLLKRKSLTSQQPASSQVRGMAARKLAAAYRRRLVSGQQVAEAMAHGEAAVASLVAPLLYRGEMSSTVPAMPVGQSLTLPADVYADVAQFVRELHAQGVIKAEDWKGAAESNAGEVLLDLVQLGAQRIVDEAAAMMPASASDYEPFYVAPQALANIAHGSDFGGLESEPDAGKTLVATTGQSPFITIPTPVTVEEMSAICCVLVAINEKSGNWMIVPPDQVVEVLDPMLWELVTDLKVALRGQKLTAATLPASMRGAIEDWYGEIPGDPELANAMFESLNAAVEAARDVEKWHMGDGKIEAWLERAEGTNVQLVQRLYDFWKPLPQFVRRVEREVLGDGHCTDLFVMSEATWECHQGVIQGMADWYDPVEVFRIKRKTGRAKAGHVRSTCPQVDSFRDAVMATTVATATTRIIIDACAD</sequence>